<dbReference type="RefSeq" id="WP_142230889.1">
    <property type="nucleotide sequence ID" value="NZ_CP022310.1"/>
</dbReference>
<dbReference type="InterPro" id="IPR043131">
    <property type="entry name" value="BCAT-like_N"/>
</dbReference>
<dbReference type="AlphaFoldDB" id="A0A514JJ73"/>
<dbReference type="InterPro" id="IPR001544">
    <property type="entry name" value="Aminotrans_IV"/>
</dbReference>
<dbReference type="Proteomes" id="UP000316215">
    <property type="component" value="Chromosome"/>
</dbReference>
<dbReference type="SUPFAM" id="SSF56752">
    <property type="entry name" value="D-aminoacid aminotransferase-like PLP-dependent enzymes"/>
    <property type="match status" value="1"/>
</dbReference>
<dbReference type="NCBIfam" id="NF006734">
    <property type="entry name" value="PRK09266.1"/>
    <property type="match status" value="1"/>
</dbReference>
<reference evidence="2 3" key="1">
    <citation type="submission" date="2017-07" db="EMBL/GenBank/DDBJ databases">
        <title>The Complete Genome of Streptomyces asterosporus-ZSY.</title>
        <authorList>
            <person name="Zhang S."/>
        </authorList>
    </citation>
    <scope>NUCLEOTIDE SEQUENCE [LARGE SCALE GENOMIC DNA]</scope>
    <source>
        <strain evidence="2 3">DSM 41452</strain>
    </source>
</reference>
<dbReference type="Pfam" id="PF01063">
    <property type="entry name" value="Aminotran_4"/>
    <property type="match status" value="1"/>
</dbReference>
<keyword evidence="2" id="KW-0808">Transferase</keyword>
<dbReference type="PANTHER" id="PTHR42743:SF2">
    <property type="entry name" value="AMINODEOXYCHORISMATE LYASE"/>
    <property type="match status" value="1"/>
</dbReference>
<dbReference type="PANTHER" id="PTHR42743">
    <property type="entry name" value="AMINO-ACID AMINOTRANSFERASE"/>
    <property type="match status" value="1"/>
</dbReference>
<name>A0A514JJ73_9ACTN</name>
<organism evidence="2 3">
    <name type="scientific">Streptomyces calvus</name>
    <dbReference type="NCBI Taxonomy" id="67282"/>
    <lineage>
        <taxon>Bacteria</taxon>
        <taxon>Bacillati</taxon>
        <taxon>Actinomycetota</taxon>
        <taxon>Actinomycetes</taxon>
        <taxon>Kitasatosporales</taxon>
        <taxon>Streptomycetaceae</taxon>
        <taxon>Streptomyces</taxon>
    </lineage>
</organism>
<comment type="similarity">
    <text evidence="1">Belongs to the class-IV pyridoxal-phosphate-dependent aminotransferase family.</text>
</comment>
<dbReference type="InterPro" id="IPR050571">
    <property type="entry name" value="Class-IV_PLP-Dep_Aminotrnsfr"/>
</dbReference>
<accession>A0A514JJ73</accession>
<dbReference type="GO" id="GO:0008153">
    <property type="term" value="P:4-aminobenzoate biosynthetic process"/>
    <property type="evidence" value="ECO:0007669"/>
    <property type="project" value="TreeGrafter"/>
</dbReference>
<keyword evidence="2" id="KW-0032">Aminotransferase</keyword>
<dbReference type="KEGG" id="sast:CD934_00635"/>
<dbReference type="InterPro" id="IPR036038">
    <property type="entry name" value="Aminotransferase-like"/>
</dbReference>
<evidence type="ECO:0000313" key="3">
    <source>
        <dbReference type="Proteomes" id="UP000316215"/>
    </source>
</evidence>
<dbReference type="Gene3D" id="3.30.470.10">
    <property type="match status" value="1"/>
</dbReference>
<dbReference type="InterPro" id="IPR043132">
    <property type="entry name" value="BCAT-like_C"/>
</dbReference>
<dbReference type="Gene3D" id="3.20.10.10">
    <property type="entry name" value="D-amino Acid Aminotransferase, subunit A, domain 2"/>
    <property type="match status" value="1"/>
</dbReference>
<dbReference type="EMBL" id="CP022310">
    <property type="protein sequence ID" value="QDI67351.1"/>
    <property type="molecule type" value="Genomic_DNA"/>
</dbReference>
<sequence>MNPLTPADGAAGPTAELNGEPAAPEALRTLALTNYGHFTTMTVENGRVRGPDLHLERLARDCRALFDVPLDTAQVRAWARRAVPATGRCTVRITVFDPSLHLGNIADDADPRVLVTSRPAPAHAPAPLRVRSVTHLRDLPEVKGVGLFGVLRRRREARRAGYDDVLFTDGDATLLEGSTWNVGVIRAGRVVWPDGPVLAGTAREVLLRAGAGTTDRVRLPELADCEAVFATNATVGVLPVTRVDDLEFPADHPGVTGLAALYASLPTEWL</sequence>
<dbReference type="GO" id="GO:0008696">
    <property type="term" value="F:4-amino-4-deoxychorismate lyase activity"/>
    <property type="evidence" value="ECO:0007669"/>
    <property type="project" value="TreeGrafter"/>
</dbReference>
<dbReference type="GO" id="GO:0005829">
    <property type="term" value="C:cytosol"/>
    <property type="evidence" value="ECO:0007669"/>
    <property type="project" value="TreeGrafter"/>
</dbReference>
<protein>
    <submittedName>
        <fullName evidence="2">Aminotransferase</fullName>
    </submittedName>
</protein>
<evidence type="ECO:0000256" key="1">
    <source>
        <dbReference type="ARBA" id="ARBA00009320"/>
    </source>
</evidence>
<gene>
    <name evidence="2" type="ORF">CD934_00635</name>
</gene>
<keyword evidence="3" id="KW-1185">Reference proteome</keyword>
<dbReference type="GO" id="GO:0008483">
    <property type="term" value="F:transaminase activity"/>
    <property type="evidence" value="ECO:0007669"/>
    <property type="project" value="UniProtKB-KW"/>
</dbReference>
<evidence type="ECO:0000313" key="2">
    <source>
        <dbReference type="EMBL" id="QDI67351.1"/>
    </source>
</evidence>
<proteinExistence type="inferred from homology"/>